<dbReference type="RefSeq" id="WP_066092959.1">
    <property type="nucleotide sequence ID" value="NZ_CP126114.1"/>
</dbReference>
<feature type="repeat" description="Cell wall-binding" evidence="2">
    <location>
        <begin position="218"/>
        <end position="237"/>
    </location>
</feature>
<organism evidence="4 5">
    <name type="scientific">Neobacillus novalis</name>
    <dbReference type="NCBI Taxonomy" id="220687"/>
    <lineage>
        <taxon>Bacteria</taxon>
        <taxon>Bacillati</taxon>
        <taxon>Bacillota</taxon>
        <taxon>Bacilli</taxon>
        <taxon>Bacillales</taxon>
        <taxon>Bacillaceae</taxon>
        <taxon>Neobacillus</taxon>
    </lineage>
</organism>
<evidence type="ECO:0000313" key="5">
    <source>
        <dbReference type="Proteomes" id="UP001178288"/>
    </source>
</evidence>
<dbReference type="Gene3D" id="2.10.270.10">
    <property type="entry name" value="Cholin Binding"/>
    <property type="match status" value="3"/>
</dbReference>
<dbReference type="AlphaFoldDB" id="A0AA95MKY2"/>
<dbReference type="Proteomes" id="UP001178288">
    <property type="component" value="Chromosome"/>
</dbReference>
<dbReference type="KEGG" id="nnv:QNH39_25155"/>
<feature type="repeat" description="Cell wall-binding" evidence="2">
    <location>
        <begin position="138"/>
        <end position="157"/>
    </location>
</feature>
<reference evidence="4" key="1">
    <citation type="submission" date="2023-05" db="EMBL/GenBank/DDBJ databases">
        <title>Comparative genomics of Bacillaceae isolates and their secondary metabolite potential.</title>
        <authorList>
            <person name="Song L."/>
            <person name="Nielsen L.J."/>
            <person name="Mohite O."/>
            <person name="Xu X."/>
            <person name="Weber T."/>
            <person name="Kovacs A.T."/>
        </authorList>
    </citation>
    <scope>NUCLEOTIDE SEQUENCE</scope>
    <source>
        <strain evidence="4">XLM17</strain>
    </source>
</reference>
<keyword evidence="3" id="KW-0732">Signal</keyword>
<sequence length="402" mass="46730">MKKLLFSALFVLIFAIGWLPSASAAAAGVTQKDGLPGGVLIFEMTIDGQKYINYPLNWHQYEGNWYYFKMGSQGVPYKGWLNDKGSRYFLDQNGVMKTGWLYQGGNWYFLNGSGNMRMGWVMDRGIWYFLDRSSGVMATGWKYIDGKWYFFNQQGSMKTGWIQTGSKWYYLEGSGAMRTGWLKSGATWYYLDPNGAMKTGWKQIGQDWFYLNPDGKMRTGWLQSGGNWYYFNDYGNMRTGALAIQEGEKYYYFDESGAMIKGWVMINYRWHYYYGDGRTAKNMTVDGRYVGEDWYWIPNNPYFDQLTAVFKENHLEAIEQSDTVIVLIRNGKQFGSIEAGYIDIEASSAHFGRYIAAAMGHPATYEELYEYTNLALENQTTYTFPDWKVQYDSATDHIRFYW</sequence>
<dbReference type="SUPFAM" id="SSF69360">
    <property type="entry name" value="Cell wall binding repeat"/>
    <property type="match status" value="2"/>
</dbReference>
<evidence type="ECO:0000256" key="1">
    <source>
        <dbReference type="ARBA" id="ARBA00022737"/>
    </source>
</evidence>
<name>A0AA95MKY2_9BACI</name>
<dbReference type="EMBL" id="CP126114">
    <property type="protein sequence ID" value="WHY85849.1"/>
    <property type="molecule type" value="Genomic_DNA"/>
</dbReference>
<evidence type="ECO:0000256" key="2">
    <source>
        <dbReference type="PROSITE-ProRule" id="PRU00591"/>
    </source>
</evidence>
<gene>
    <name evidence="4" type="ORF">QNH39_25155</name>
</gene>
<proteinExistence type="predicted"/>
<dbReference type="PROSITE" id="PS51170">
    <property type="entry name" value="CW"/>
    <property type="match status" value="6"/>
</dbReference>
<feature type="chain" id="PRO_5041657724" evidence="3">
    <location>
        <begin position="25"/>
        <end position="402"/>
    </location>
</feature>
<dbReference type="Pfam" id="PF01473">
    <property type="entry name" value="Choline_bind_1"/>
    <property type="match status" value="5"/>
</dbReference>
<feature type="repeat" description="Cell wall-binding" evidence="2">
    <location>
        <begin position="198"/>
        <end position="217"/>
    </location>
</feature>
<evidence type="ECO:0000256" key="3">
    <source>
        <dbReference type="SAM" id="SignalP"/>
    </source>
</evidence>
<feature type="signal peptide" evidence="3">
    <location>
        <begin position="1"/>
        <end position="24"/>
    </location>
</feature>
<keyword evidence="1" id="KW-0677">Repeat</keyword>
<evidence type="ECO:0000313" key="4">
    <source>
        <dbReference type="EMBL" id="WHY85849.1"/>
    </source>
</evidence>
<dbReference type="Pfam" id="PF19127">
    <property type="entry name" value="Choline_bind_3"/>
    <property type="match status" value="2"/>
</dbReference>
<feature type="repeat" description="Cell wall-binding" evidence="2">
    <location>
        <begin position="97"/>
        <end position="116"/>
    </location>
</feature>
<protein>
    <submittedName>
        <fullName evidence="4">Uncharacterized protein</fullName>
    </submittedName>
</protein>
<accession>A0AA95MKY2</accession>
<feature type="repeat" description="Cell wall-binding" evidence="2">
    <location>
        <begin position="178"/>
        <end position="197"/>
    </location>
</feature>
<dbReference type="InterPro" id="IPR018337">
    <property type="entry name" value="Cell_wall/Cho-bd_repeat"/>
</dbReference>
<feature type="repeat" description="Cell wall-binding" evidence="2">
    <location>
        <begin position="158"/>
        <end position="177"/>
    </location>
</feature>
<keyword evidence="5" id="KW-1185">Reference proteome</keyword>